<dbReference type="KEGG" id="gps:C427_5350"/>
<feature type="domain" description="DUF5916" evidence="2">
    <location>
        <begin position="24"/>
        <end position="64"/>
    </location>
</feature>
<name>M4S9V2_9ALTE</name>
<dbReference type="RefSeq" id="WP_015431384.1">
    <property type="nucleotide sequence ID" value="NC_020514.1"/>
</dbReference>
<feature type="region of interest" description="Disordered" evidence="1">
    <location>
        <begin position="1"/>
        <end position="25"/>
    </location>
</feature>
<keyword evidence="4" id="KW-1185">Reference proteome</keyword>
<reference evidence="3 4" key="1">
    <citation type="journal article" date="2013" name="Genome Announc.">
        <title>Complete Genome Sequence of Glaciecola psychrophila Strain 170T.</title>
        <authorList>
            <person name="Yin J."/>
            <person name="Chen J."/>
            <person name="Liu G."/>
            <person name="Yu Y."/>
            <person name="Song L."/>
            <person name="Wang X."/>
            <person name="Qu X."/>
        </authorList>
    </citation>
    <scope>NUCLEOTIDE SEQUENCE [LARGE SCALE GENOMIC DNA]</scope>
    <source>
        <strain evidence="3 4">170</strain>
    </source>
</reference>
<proteinExistence type="predicted"/>
<evidence type="ECO:0000313" key="4">
    <source>
        <dbReference type="Proteomes" id="UP000011864"/>
    </source>
</evidence>
<dbReference type="HOGENOM" id="CLU_2586552_0_0_6"/>
<dbReference type="Proteomes" id="UP000011864">
    <property type="component" value="Chromosome"/>
</dbReference>
<sequence length="80" mass="8901">MALIPTLVLGKGQSRDPEESLEWQDSNNTEVGLDLKWGVTPEVSLQATFNPDFSQVEADVAQLSINDTFALFLMKNVRFS</sequence>
<evidence type="ECO:0000313" key="3">
    <source>
        <dbReference type="EMBL" id="AGH47447.1"/>
    </source>
</evidence>
<dbReference type="Pfam" id="PF19313">
    <property type="entry name" value="DUF5916"/>
    <property type="match status" value="1"/>
</dbReference>
<dbReference type="InterPro" id="IPR045670">
    <property type="entry name" value="DUF5916"/>
</dbReference>
<protein>
    <recommendedName>
        <fullName evidence="2">DUF5916 domain-containing protein</fullName>
    </recommendedName>
</protein>
<dbReference type="AlphaFoldDB" id="M4S9V2"/>
<dbReference type="OrthoDB" id="9786766at2"/>
<accession>M4S9V2</accession>
<dbReference type="EMBL" id="CP003837">
    <property type="protein sequence ID" value="AGH47447.1"/>
    <property type="molecule type" value="Genomic_DNA"/>
</dbReference>
<dbReference type="PATRIC" id="fig|1129794.4.peg.5334"/>
<evidence type="ECO:0000259" key="2">
    <source>
        <dbReference type="Pfam" id="PF19313"/>
    </source>
</evidence>
<evidence type="ECO:0000256" key="1">
    <source>
        <dbReference type="SAM" id="MobiDB-lite"/>
    </source>
</evidence>
<organism evidence="3 4">
    <name type="scientific">Paraglaciecola psychrophila 170</name>
    <dbReference type="NCBI Taxonomy" id="1129794"/>
    <lineage>
        <taxon>Bacteria</taxon>
        <taxon>Pseudomonadati</taxon>
        <taxon>Pseudomonadota</taxon>
        <taxon>Gammaproteobacteria</taxon>
        <taxon>Alteromonadales</taxon>
        <taxon>Alteromonadaceae</taxon>
        <taxon>Paraglaciecola</taxon>
    </lineage>
</organism>
<dbReference type="STRING" id="1129794.C427_5350"/>
<gene>
    <name evidence="3" type="ORF">C427_5350</name>
</gene>